<dbReference type="Proteomes" id="UP001314170">
    <property type="component" value="Unassembled WGS sequence"/>
</dbReference>
<keyword evidence="2" id="KW-1185">Reference proteome</keyword>
<evidence type="ECO:0000313" key="2">
    <source>
        <dbReference type="Proteomes" id="UP001314170"/>
    </source>
</evidence>
<protein>
    <submittedName>
        <fullName evidence="1">Uncharacterized protein</fullName>
    </submittedName>
</protein>
<evidence type="ECO:0000313" key="1">
    <source>
        <dbReference type="EMBL" id="CAK7328500.1"/>
    </source>
</evidence>
<dbReference type="AlphaFoldDB" id="A0AAV1R658"/>
<organism evidence="1 2">
    <name type="scientific">Dovyalis caffra</name>
    <dbReference type="NCBI Taxonomy" id="77055"/>
    <lineage>
        <taxon>Eukaryota</taxon>
        <taxon>Viridiplantae</taxon>
        <taxon>Streptophyta</taxon>
        <taxon>Embryophyta</taxon>
        <taxon>Tracheophyta</taxon>
        <taxon>Spermatophyta</taxon>
        <taxon>Magnoliopsida</taxon>
        <taxon>eudicotyledons</taxon>
        <taxon>Gunneridae</taxon>
        <taxon>Pentapetalae</taxon>
        <taxon>rosids</taxon>
        <taxon>fabids</taxon>
        <taxon>Malpighiales</taxon>
        <taxon>Salicaceae</taxon>
        <taxon>Flacourtieae</taxon>
        <taxon>Dovyalis</taxon>
    </lineage>
</organism>
<reference evidence="1 2" key="1">
    <citation type="submission" date="2024-01" db="EMBL/GenBank/DDBJ databases">
        <authorList>
            <person name="Waweru B."/>
        </authorList>
    </citation>
    <scope>NUCLEOTIDE SEQUENCE [LARGE SCALE GENOMIC DNA]</scope>
</reference>
<dbReference type="EMBL" id="CAWUPB010000893">
    <property type="protein sequence ID" value="CAK7328500.1"/>
    <property type="molecule type" value="Genomic_DNA"/>
</dbReference>
<name>A0AAV1R658_9ROSI</name>
<gene>
    <name evidence="1" type="ORF">DCAF_LOCUS6225</name>
</gene>
<accession>A0AAV1R658</accession>
<sequence>MANIDGLACVICERSHPGLWTVTTVQVYIDHERTRAVVSSITKTAAKTATATATDPPKANLFKTAPLAGPGASAGEPMVEVGTVPVEGAGEPVSGRGEGGEETVVGDGAFAAGGGVFNGEGADFGVFTVVGAGAEACGGGVATGGGDLVGDDLGEDVGDCAIVKPTTYVISIKKTMLLLAAIFVEEKTEMTENKL</sequence>
<comment type="caution">
    <text evidence="1">The sequence shown here is derived from an EMBL/GenBank/DDBJ whole genome shotgun (WGS) entry which is preliminary data.</text>
</comment>
<proteinExistence type="predicted"/>